<dbReference type="Proteomes" id="UP000518300">
    <property type="component" value="Unassembled WGS sequence"/>
</dbReference>
<evidence type="ECO:0000313" key="1">
    <source>
        <dbReference type="EMBL" id="NMO17526.1"/>
    </source>
</evidence>
<proteinExistence type="predicted"/>
<dbReference type="RefSeq" id="WP_169346808.1">
    <property type="nucleotide sequence ID" value="NZ_JABBJJ010000101.1"/>
</dbReference>
<sequence>MSSPDVKDLVEQWLAGLSPRVAEIHYTRDPENGALLFFVSDRLFGVDAPAALVQAVESALPAQPRNASWLVCDVRVGEALQVTELPPVTNERTRVLDQLEVIRKWQREVARVGERPLGTRAAKAVAAALDAEGRIGSVGVYDEPGNGGIRGPALLKGATENDTRNGVAAGAYAHVRFTDVWAGVEKYQVLQLCPSRDAFIQWLAERSEFELAGLQRGRFHYTPTETFHVFEFLRSLRRARGER</sequence>
<accession>A0A848LIK2</accession>
<dbReference type="AlphaFoldDB" id="A0A848LIK2"/>
<evidence type="ECO:0000313" key="2">
    <source>
        <dbReference type="Proteomes" id="UP000518300"/>
    </source>
</evidence>
<organism evidence="1 2">
    <name type="scientific">Pyxidicoccus fallax</name>
    <dbReference type="NCBI Taxonomy" id="394095"/>
    <lineage>
        <taxon>Bacteria</taxon>
        <taxon>Pseudomonadati</taxon>
        <taxon>Myxococcota</taxon>
        <taxon>Myxococcia</taxon>
        <taxon>Myxococcales</taxon>
        <taxon>Cystobacterineae</taxon>
        <taxon>Myxococcaceae</taxon>
        <taxon>Pyxidicoccus</taxon>
    </lineage>
</organism>
<keyword evidence="2" id="KW-1185">Reference proteome</keyword>
<comment type="caution">
    <text evidence="1">The sequence shown here is derived from an EMBL/GenBank/DDBJ whole genome shotgun (WGS) entry which is preliminary data.</text>
</comment>
<gene>
    <name evidence="1" type="ORF">HG543_22060</name>
</gene>
<dbReference type="EMBL" id="JABBJJ010000101">
    <property type="protein sequence ID" value="NMO17526.1"/>
    <property type="molecule type" value="Genomic_DNA"/>
</dbReference>
<name>A0A848LIK2_9BACT</name>
<reference evidence="1 2" key="1">
    <citation type="submission" date="2020-04" db="EMBL/GenBank/DDBJ databases">
        <title>Draft genome of Pyxidicoccus fallax type strain.</title>
        <authorList>
            <person name="Whitworth D.E."/>
        </authorList>
    </citation>
    <scope>NUCLEOTIDE SEQUENCE [LARGE SCALE GENOMIC DNA]</scope>
    <source>
        <strain evidence="1 2">DSM 14698</strain>
    </source>
</reference>
<protein>
    <submittedName>
        <fullName evidence="1">Uncharacterized protein</fullName>
    </submittedName>
</protein>